<accession>A0A5M6DFB9</accession>
<dbReference type="EMBL" id="VWSF01000009">
    <property type="protein sequence ID" value="KAA5544962.1"/>
    <property type="molecule type" value="Genomic_DNA"/>
</dbReference>
<proteinExistence type="predicted"/>
<dbReference type="Proteomes" id="UP000323426">
    <property type="component" value="Unassembled WGS sequence"/>
</dbReference>
<comment type="caution">
    <text evidence="2">The sequence shown here is derived from an EMBL/GenBank/DDBJ whole genome shotgun (WGS) entry which is preliminary data.</text>
</comment>
<dbReference type="CDD" id="cd19095">
    <property type="entry name" value="AKR_PA4992-like"/>
    <property type="match status" value="1"/>
</dbReference>
<organism evidence="2 3">
    <name type="scientific">Adhaeribacter rhizoryzae</name>
    <dbReference type="NCBI Taxonomy" id="2607907"/>
    <lineage>
        <taxon>Bacteria</taxon>
        <taxon>Pseudomonadati</taxon>
        <taxon>Bacteroidota</taxon>
        <taxon>Cytophagia</taxon>
        <taxon>Cytophagales</taxon>
        <taxon>Hymenobacteraceae</taxon>
        <taxon>Adhaeribacter</taxon>
    </lineage>
</organism>
<dbReference type="PANTHER" id="PTHR43312">
    <property type="entry name" value="D-THREO-ALDOSE 1-DEHYDROGENASE"/>
    <property type="match status" value="1"/>
</dbReference>
<name>A0A5M6DFB9_9BACT</name>
<dbReference type="InterPro" id="IPR023210">
    <property type="entry name" value="NADP_OxRdtase_dom"/>
</dbReference>
<dbReference type="PROSITE" id="PS51318">
    <property type="entry name" value="TAT"/>
    <property type="match status" value="1"/>
</dbReference>
<sequence>MLHQSYSRRQLLQLALKAGVGSCLLPFMNTTTNAMNIITAKNTLIKRPIPGTNELLPVVGLGTWQTFDVGPSPVSRADVKEVLRLFAQMGGSLIDSSPMYGRSEEVVGDLSVDLKLQKKLFMATKVWTQGEQNGIKQMETSVREMQVRPLDLMQIHNLVDWRTHLKTLYRWKAEQRIRYLGITHYLTSAFDDLERIIKTESIDFVQLNYNIATRDAAKRLLPLAAEKNVAVIVNRPFESGSLFSAVKGKPLPEWAAEFDCQSWGQFFLKYILGHPAITCVIPATSKPKHLTDNMQAGYGRLPDEATRQKMEAYIQKIS</sequence>
<feature type="domain" description="NADP-dependent oxidoreductase" evidence="1">
    <location>
        <begin position="59"/>
        <end position="306"/>
    </location>
</feature>
<dbReference type="InterPro" id="IPR053135">
    <property type="entry name" value="AKR2_Oxidoreductase"/>
</dbReference>
<reference evidence="2 3" key="1">
    <citation type="submission" date="2019-09" db="EMBL/GenBank/DDBJ databases">
        <title>Genome sequence and assembly of Adhaeribacter sp.</title>
        <authorList>
            <person name="Chhetri G."/>
        </authorList>
    </citation>
    <scope>NUCLEOTIDE SEQUENCE [LARGE SCALE GENOMIC DNA]</scope>
    <source>
        <strain evidence="2 3">DK36</strain>
    </source>
</reference>
<dbReference type="RefSeq" id="WP_150088844.1">
    <property type="nucleotide sequence ID" value="NZ_VWSF01000009.1"/>
</dbReference>
<evidence type="ECO:0000259" key="1">
    <source>
        <dbReference type="Pfam" id="PF00248"/>
    </source>
</evidence>
<dbReference type="InterPro" id="IPR036812">
    <property type="entry name" value="NAD(P)_OxRdtase_dom_sf"/>
</dbReference>
<dbReference type="Pfam" id="PF00248">
    <property type="entry name" value="Aldo_ket_red"/>
    <property type="match status" value="1"/>
</dbReference>
<gene>
    <name evidence="2" type="ORF">F0145_12950</name>
</gene>
<evidence type="ECO:0000313" key="3">
    <source>
        <dbReference type="Proteomes" id="UP000323426"/>
    </source>
</evidence>
<protein>
    <submittedName>
        <fullName evidence="2">Aldo/keto reductase</fullName>
    </submittedName>
</protein>
<evidence type="ECO:0000313" key="2">
    <source>
        <dbReference type="EMBL" id="KAA5544962.1"/>
    </source>
</evidence>
<dbReference type="InterPro" id="IPR006311">
    <property type="entry name" value="TAT_signal"/>
</dbReference>
<keyword evidence="3" id="KW-1185">Reference proteome</keyword>
<dbReference type="SUPFAM" id="SSF51430">
    <property type="entry name" value="NAD(P)-linked oxidoreductase"/>
    <property type="match status" value="1"/>
</dbReference>
<dbReference type="PANTHER" id="PTHR43312:SF1">
    <property type="entry name" value="NADP-DEPENDENT OXIDOREDUCTASE DOMAIN-CONTAINING PROTEIN"/>
    <property type="match status" value="1"/>
</dbReference>
<dbReference type="Gene3D" id="3.20.20.100">
    <property type="entry name" value="NADP-dependent oxidoreductase domain"/>
    <property type="match status" value="1"/>
</dbReference>
<dbReference type="AlphaFoldDB" id="A0A5M6DFB9"/>